<gene>
    <name evidence="6 7" type="primary">LOC105226356</name>
</gene>
<evidence type="ECO:0000313" key="5">
    <source>
        <dbReference type="Proteomes" id="UP001652620"/>
    </source>
</evidence>
<dbReference type="RefSeq" id="XP_029406084.2">
    <property type="nucleotide sequence ID" value="XM_029550224.2"/>
</dbReference>
<evidence type="ECO:0000256" key="1">
    <source>
        <dbReference type="ARBA" id="ARBA00004687"/>
    </source>
</evidence>
<dbReference type="InterPro" id="IPR044215">
    <property type="entry name" value="PIG-H"/>
</dbReference>
<sequence>MPSPSPECTTQIYTYQSLSQRYSGNKSPDLQLTVHEYGKDSIELELTNLQYALQRGQQIKHICMTIIIYIVYIIMVSTNVTLLKGHMLCDLSCLLWLLYRIFNLMSLIQTEKVIICLDLALQCHTIRFLRRTSNLFIPANNIYDIVINEVIEDLDVHYILIIRTKGSLFQKKPIITLFNSLQPSFECLQMTYKCLNGIFRKSNGIT</sequence>
<dbReference type="UniPathway" id="UPA00196"/>
<evidence type="ECO:0000259" key="4">
    <source>
        <dbReference type="Pfam" id="PF10181"/>
    </source>
</evidence>
<protein>
    <submittedName>
        <fullName evidence="6 7">Uncharacterized protein LOC105226356</fullName>
    </submittedName>
</protein>
<comment type="similarity">
    <text evidence="2">Belongs to the PIGH family.</text>
</comment>
<dbReference type="AlphaFoldDB" id="A0A8N4L4B7"/>
<evidence type="ECO:0000313" key="7">
    <source>
        <dbReference type="RefSeq" id="XP_049304438.1"/>
    </source>
</evidence>
<dbReference type="KEGG" id="bdr:105226356"/>
<keyword evidence="5" id="KW-1185">Reference proteome</keyword>
<accession>A0A8N4L4B7</accession>
<feature type="domain" description="Phosphatidylinositol N-acetylglucosaminyltransferase subunit H conserved" evidence="4">
    <location>
        <begin position="122"/>
        <end position="178"/>
    </location>
</feature>
<dbReference type="InterPro" id="IPR019328">
    <property type="entry name" value="PIGH-H_dom"/>
</dbReference>
<dbReference type="GO" id="GO:0000506">
    <property type="term" value="C:glycosylphosphatidylinositol-N-acetylglucosaminyltransferase (GPI-GnT) complex"/>
    <property type="evidence" value="ECO:0007669"/>
    <property type="project" value="InterPro"/>
</dbReference>
<dbReference type="OrthoDB" id="6256716at2759"/>
<dbReference type="RefSeq" id="XP_049304438.1">
    <property type="nucleotide sequence ID" value="XM_049448481.1"/>
</dbReference>
<evidence type="ECO:0000256" key="2">
    <source>
        <dbReference type="ARBA" id="ARBA00009610"/>
    </source>
</evidence>
<keyword evidence="3" id="KW-1133">Transmembrane helix</keyword>
<name>A0A8N4L4B7_BACDO</name>
<evidence type="ECO:0000313" key="6">
    <source>
        <dbReference type="RefSeq" id="XP_029406084.2"/>
    </source>
</evidence>
<dbReference type="Proteomes" id="UP001652620">
    <property type="component" value="Chromosome 2"/>
</dbReference>
<dbReference type="GO" id="GO:0006506">
    <property type="term" value="P:GPI anchor biosynthetic process"/>
    <property type="evidence" value="ECO:0007669"/>
    <property type="project" value="UniProtKB-UniPathway"/>
</dbReference>
<dbReference type="Pfam" id="PF10181">
    <property type="entry name" value="PIG-H"/>
    <property type="match status" value="1"/>
</dbReference>
<evidence type="ECO:0000256" key="3">
    <source>
        <dbReference type="SAM" id="Phobius"/>
    </source>
</evidence>
<keyword evidence="3" id="KW-0812">Transmembrane</keyword>
<proteinExistence type="inferred from homology"/>
<reference evidence="5 6" key="1">
    <citation type="submission" date="2025-05" db="UniProtKB">
        <authorList>
            <consortium name="RefSeq"/>
        </authorList>
    </citation>
    <scope>NUCLEOTIDE SEQUENCE [LARGE SCALE GENOMIC DNA]</scope>
    <source>
        <tissue evidence="6 7">Adult</tissue>
    </source>
</reference>
<keyword evidence="3" id="KW-0472">Membrane</keyword>
<feature type="transmembrane region" description="Helical" evidence="3">
    <location>
        <begin position="59"/>
        <end position="77"/>
    </location>
</feature>
<dbReference type="GeneID" id="105226356"/>
<dbReference type="PANTHER" id="PTHR15231">
    <property type="entry name" value="PHOSPHATIDYLINOSITOL N-ACETYLGLUCOSAMINYLTRANSFERASE SUBUNIT H"/>
    <property type="match status" value="1"/>
</dbReference>
<dbReference type="PANTHER" id="PTHR15231:SF1">
    <property type="entry name" value="PHOSPHATIDYLINOSITOL N-ACETYLGLUCOSAMINYLTRANSFERASE SUBUNIT H"/>
    <property type="match status" value="1"/>
</dbReference>
<organism evidence="5 6">
    <name type="scientific">Bactrocera dorsalis</name>
    <name type="common">Oriental fruit fly</name>
    <name type="synonym">Dacus dorsalis</name>
    <dbReference type="NCBI Taxonomy" id="27457"/>
    <lineage>
        <taxon>Eukaryota</taxon>
        <taxon>Metazoa</taxon>
        <taxon>Ecdysozoa</taxon>
        <taxon>Arthropoda</taxon>
        <taxon>Hexapoda</taxon>
        <taxon>Insecta</taxon>
        <taxon>Pterygota</taxon>
        <taxon>Neoptera</taxon>
        <taxon>Endopterygota</taxon>
        <taxon>Diptera</taxon>
        <taxon>Brachycera</taxon>
        <taxon>Muscomorpha</taxon>
        <taxon>Tephritoidea</taxon>
        <taxon>Tephritidae</taxon>
        <taxon>Bactrocera</taxon>
        <taxon>Bactrocera</taxon>
    </lineage>
</organism>
<comment type="pathway">
    <text evidence="1">Glycolipid biosynthesis; glycosylphosphatidylinositol-anchor biosynthesis.</text>
</comment>